<keyword evidence="4" id="KW-0614">Plasmid</keyword>
<gene>
    <name evidence="3" type="ORF">CBM2586_P70045</name>
    <name evidence="2" type="ORF">CBM2589_P60044</name>
    <name evidence="4" type="ORF">CBM2636_P10131</name>
</gene>
<proteinExistence type="predicted"/>
<evidence type="ECO:0000313" key="5">
    <source>
        <dbReference type="Proteomes" id="UP000254259"/>
    </source>
</evidence>
<feature type="region of interest" description="Disordered" evidence="1">
    <location>
        <begin position="52"/>
        <end position="72"/>
    </location>
</feature>
<sequence>MSWVSTNCQRSRGRILVRALVGLGCRTPRRSAGAERAEAEAALARQLLADLRLPREREGAGGGRRQPGRQQG</sequence>
<reference evidence="3 5" key="1">
    <citation type="submission" date="2018-01" db="EMBL/GenBank/DDBJ databases">
        <authorList>
            <person name="Clerissi C."/>
        </authorList>
    </citation>
    <scope>NUCLEOTIDE SEQUENCE</scope>
    <source>
        <strain evidence="3">Cupriavidus taiwanensis LMG 19430</strain>
        <strain evidence="2">Cupriavidus taiwanensis STM 3521</strain>
        <strain evidence="4">Cupriavidus taiwanensis SWF 66322</strain>
        <plasmid evidence="5">cbm2636p</plasmid>
        <plasmid evidence="4">CBM2636p</plasmid>
    </source>
</reference>
<dbReference type="Proteomes" id="UP000257016">
    <property type="component" value="Unassembled WGS sequence"/>
</dbReference>
<dbReference type="Proteomes" id="UP000256297">
    <property type="component" value="Plasmid CBM2589_p"/>
</dbReference>
<dbReference type="Proteomes" id="UP000254259">
    <property type="component" value="Plasmid CBM2636p"/>
</dbReference>
<geneLocation type="plasmid" evidence="5">
    <name>cbm2636p</name>
</geneLocation>
<feature type="compositionally biased region" description="Gly residues" evidence="1">
    <location>
        <begin position="60"/>
        <end position="72"/>
    </location>
</feature>
<evidence type="ECO:0000256" key="1">
    <source>
        <dbReference type="SAM" id="MobiDB-lite"/>
    </source>
</evidence>
<evidence type="ECO:0000313" key="3">
    <source>
        <dbReference type="EMBL" id="SOY78229.1"/>
    </source>
</evidence>
<accession>A0A375FB50</accession>
<dbReference type="EMBL" id="OFSN01000064">
    <property type="protein sequence ID" value="SOY78229.1"/>
    <property type="molecule type" value="Genomic_DNA"/>
</dbReference>
<evidence type="ECO:0000313" key="2">
    <source>
        <dbReference type="EMBL" id="SOY77293.1"/>
    </source>
</evidence>
<geneLocation type="plasmid" evidence="4">
    <name>CBM2636p</name>
</geneLocation>
<evidence type="ECO:0000313" key="4">
    <source>
        <dbReference type="EMBL" id="SPD69220.1"/>
    </source>
</evidence>
<name>A0A375FB50_9BURK</name>
<organism evidence="3">
    <name type="scientific">Cupriavidus taiwanensis</name>
    <dbReference type="NCBI Taxonomy" id="164546"/>
    <lineage>
        <taxon>Bacteria</taxon>
        <taxon>Pseudomonadati</taxon>
        <taxon>Pseudomonadota</taxon>
        <taxon>Betaproteobacteria</taxon>
        <taxon>Burkholderiales</taxon>
        <taxon>Burkholderiaceae</taxon>
        <taxon>Cupriavidus</taxon>
    </lineage>
</organism>
<dbReference type="EMBL" id="LT984815">
    <property type="protein sequence ID" value="SPD69220.1"/>
    <property type="molecule type" value="Genomic_DNA"/>
</dbReference>
<protein>
    <submittedName>
        <fullName evidence="3">Uncharacterized protein</fullName>
    </submittedName>
</protein>
<dbReference type="EMBL" id="OFSP01000074">
    <property type="protein sequence ID" value="SOY77293.1"/>
    <property type="molecule type" value="Genomic_DNA"/>
</dbReference>
<dbReference type="AlphaFoldDB" id="A0A375FB50"/>